<reference evidence="1 2" key="1">
    <citation type="submission" date="2018-09" db="EMBL/GenBank/DDBJ databases">
        <title>Marinorhizobium profundi gen. nov., sp. nov., isolated from a deep-sea sediment sample from the New Britain Trench and proposal of Marinorhizobiaceae fam. nov. in the order Rhizobiales of the class Alphaproteobacteria.</title>
        <authorList>
            <person name="Cao J."/>
        </authorList>
    </citation>
    <scope>NUCLEOTIDE SEQUENCE [LARGE SCALE GENOMIC DNA]</scope>
    <source>
        <strain evidence="1 2">WS11</strain>
    </source>
</reference>
<dbReference type="Proteomes" id="UP000268192">
    <property type="component" value="Chromosome"/>
</dbReference>
<dbReference type="InterPro" id="IPR011050">
    <property type="entry name" value="Pectin_lyase_fold/virulence"/>
</dbReference>
<dbReference type="InterPro" id="IPR012334">
    <property type="entry name" value="Pectin_lyas_fold"/>
</dbReference>
<dbReference type="Pfam" id="PF10983">
    <property type="entry name" value="DUF2793"/>
    <property type="match status" value="1"/>
</dbReference>
<sequence length="467" mass="48667">MDKTNNLKIPYILMAQAQKHVTHNEALLMIDALMQMGVQSRAMSEPPADLADGARFIVPETAAGAWIGQHAKIAAWQDGGWRFYQPVEGWIAFCSDENRLLVFHEGAWQVLEFSFDFAERLGINATADGPNRLALAGDASLFNHEGAGHQVKINKATATDTASILYQTGFSGRAEFGLTGDDDFHLKVSGDGETFIEAMVVQSATGVASFPAGISGVRERLIAPRTLFVASGGSDAADGLSPDTAFATLQRAADAAHMLDCMTFDVTIQLGAGTHSGAAVLRPLVGGGSLRIEGNDADPSTVVISSSILAGGGARVLVSGVRFVMASPWMSALTVQEGAMLTLGVVDFGPCGANGSHIAGTGFGQINFLGDYTISGGALRHFNLSGHLMVTSNNQTVTLVDDPAFIEEFAFVSNGAVLSLWNATFSGTATGRRYTATTNGTISLFGAGEAFLPGNSAGIVNAGGILA</sequence>
<protein>
    <submittedName>
        <fullName evidence="1">DUF2793 domain-containing protein</fullName>
    </submittedName>
</protein>
<evidence type="ECO:0000313" key="2">
    <source>
        <dbReference type="Proteomes" id="UP000268192"/>
    </source>
</evidence>
<dbReference type="KEGG" id="abaw:D5400_03850"/>
<dbReference type="InterPro" id="IPR021251">
    <property type="entry name" value="DUF2793"/>
</dbReference>
<organism evidence="1 2">
    <name type="scientific">Georhizobium profundi</name>
    <dbReference type="NCBI Taxonomy" id="2341112"/>
    <lineage>
        <taxon>Bacteria</taxon>
        <taxon>Pseudomonadati</taxon>
        <taxon>Pseudomonadota</taxon>
        <taxon>Alphaproteobacteria</taxon>
        <taxon>Hyphomicrobiales</taxon>
        <taxon>Rhizobiaceae</taxon>
        <taxon>Georhizobium</taxon>
    </lineage>
</organism>
<accession>A0A3Q8XLU4</accession>
<gene>
    <name evidence="1" type="ORF">D5400_03850</name>
</gene>
<dbReference type="OrthoDB" id="564699at2"/>
<dbReference type="Gene3D" id="2.160.20.10">
    <property type="entry name" value="Single-stranded right-handed beta-helix, Pectin lyase-like"/>
    <property type="match status" value="1"/>
</dbReference>
<keyword evidence="2" id="KW-1185">Reference proteome</keyword>
<dbReference type="AlphaFoldDB" id="A0A3Q8XLU4"/>
<dbReference type="EMBL" id="CP032509">
    <property type="protein sequence ID" value="AZN70526.1"/>
    <property type="molecule type" value="Genomic_DNA"/>
</dbReference>
<name>A0A3Q8XLU4_9HYPH</name>
<evidence type="ECO:0000313" key="1">
    <source>
        <dbReference type="EMBL" id="AZN70526.1"/>
    </source>
</evidence>
<dbReference type="SUPFAM" id="SSF51126">
    <property type="entry name" value="Pectin lyase-like"/>
    <property type="match status" value="1"/>
</dbReference>
<proteinExistence type="predicted"/>